<evidence type="ECO:0008006" key="3">
    <source>
        <dbReference type="Google" id="ProtNLM"/>
    </source>
</evidence>
<dbReference type="InterPro" id="IPR017853">
    <property type="entry name" value="GH"/>
</dbReference>
<dbReference type="KEGG" id="aei:AOY20_13110"/>
<dbReference type="Gene3D" id="3.20.20.80">
    <property type="entry name" value="Glycosidases"/>
    <property type="match status" value="1"/>
</dbReference>
<name>A0A0N9VBF0_9GAMM</name>
<reference evidence="1 2" key="1">
    <citation type="journal article" date="2015" name="Int. J. Syst. Evol. Microbiol.">
        <title>Acinetobacter equi sp. nov. isolated from horse faeces.</title>
        <authorList>
            <person name="Poppel M.T."/>
            <person name="Skiebe E."/>
            <person name="Laue M."/>
            <person name="Bergmann H."/>
            <person name="Ebersberger I."/>
            <person name="Garn T."/>
            <person name="Fruth A."/>
            <person name="Baumgardt S."/>
            <person name="Busse H.J."/>
            <person name="Wilharm G."/>
        </authorList>
    </citation>
    <scope>NUCLEOTIDE SEQUENCE [LARGE SCALE GENOMIC DNA]</scope>
    <source>
        <strain evidence="1 2">114</strain>
    </source>
</reference>
<dbReference type="OrthoDB" id="6987031at2"/>
<dbReference type="STRING" id="1324350.AOY20_13110"/>
<sequence>MMPYIFSYIALVMLLLPIQKIDAATTRVDANQYSSFWIWGRIQSAPYLQQAKELYILQGEIRLNNTSKQSALIPQSVGVLKIPHQKVWLVYRNHHLQWNNQELAHILKRIQSWENAGNNIQGIQIDFDAQTKNLNEYAIFLQKLRSQLPKKYKLSITGLLDWTNVQNQETLNLLRQNIDELAIQSYQGSTTIPNYQNYLKKISAMKLPYKIGIVQHGIWDKSLNFNSDPNFKGYIVFLLRNELLNK</sequence>
<dbReference type="Proteomes" id="UP000064939">
    <property type="component" value="Chromosome"/>
</dbReference>
<dbReference type="AlphaFoldDB" id="A0A0N9VBF0"/>
<organism evidence="1 2">
    <name type="scientific">Acinetobacter equi</name>
    <dbReference type="NCBI Taxonomy" id="1324350"/>
    <lineage>
        <taxon>Bacteria</taxon>
        <taxon>Pseudomonadati</taxon>
        <taxon>Pseudomonadota</taxon>
        <taxon>Gammaproteobacteria</taxon>
        <taxon>Moraxellales</taxon>
        <taxon>Moraxellaceae</taxon>
        <taxon>Acinetobacter</taxon>
    </lineage>
</organism>
<evidence type="ECO:0000313" key="2">
    <source>
        <dbReference type="Proteomes" id="UP000064939"/>
    </source>
</evidence>
<proteinExistence type="predicted"/>
<protein>
    <recommendedName>
        <fullName evidence="3">DUF3142 domain-containing protein</fullName>
    </recommendedName>
</protein>
<accession>A0A0N9VBF0</accession>
<dbReference type="Pfam" id="PF11340">
    <property type="entry name" value="DUF3142"/>
    <property type="match status" value="1"/>
</dbReference>
<keyword evidence="2" id="KW-1185">Reference proteome</keyword>
<dbReference type="EMBL" id="CP012808">
    <property type="protein sequence ID" value="ALH96748.1"/>
    <property type="molecule type" value="Genomic_DNA"/>
</dbReference>
<gene>
    <name evidence="1" type="ORF">AOY20_13110</name>
</gene>
<dbReference type="InterPro" id="IPR021488">
    <property type="entry name" value="DUF3142"/>
</dbReference>
<evidence type="ECO:0000313" key="1">
    <source>
        <dbReference type="EMBL" id="ALH96748.1"/>
    </source>
</evidence>
<dbReference type="SUPFAM" id="SSF51445">
    <property type="entry name" value="(Trans)glycosidases"/>
    <property type="match status" value="1"/>
</dbReference>